<dbReference type="SUPFAM" id="SSF158414">
    <property type="entry name" value="HP0062-like"/>
    <property type="match status" value="1"/>
</dbReference>
<dbReference type="EMBL" id="DF820473">
    <property type="protein sequence ID" value="GAK60504.1"/>
    <property type="molecule type" value="Genomic_DNA"/>
</dbReference>
<evidence type="ECO:0000313" key="2">
    <source>
        <dbReference type="Proteomes" id="UP000030661"/>
    </source>
</evidence>
<dbReference type="STRING" id="1499967.U27_00401"/>
<reference evidence="1" key="1">
    <citation type="journal article" date="2015" name="PeerJ">
        <title>First genomic representation of candidate bacterial phylum KSB3 points to enhanced environmental sensing as a trigger of wastewater bulking.</title>
        <authorList>
            <person name="Sekiguchi Y."/>
            <person name="Ohashi A."/>
            <person name="Parks D.H."/>
            <person name="Yamauchi T."/>
            <person name="Tyson G.W."/>
            <person name="Hugenholtz P."/>
        </authorList>
    </citation>
    <scope>NUCLEOTIDE SEQUENCE [LARGE SCALE GENOMIC DNA]</scope>
</reference>
<evidence type="ECO:0000313" key="1">
    <source>
        <dbReference type="EMBL" id="GAK60504.1"/>
    </source>
</evidence>
<proteinExistence type="predicted"/>
<name>A0A081C7E9_VECG1</name>
<sequence length="317" mass="36689">MSQVRVDPEALSRFAQHLVQFNEQLRQNLLKLHGQFKQLELTWRDQEHKKFTQEYEHTIQAINRFVKASEQHIRFLLRKSELARLYLKRVIANIRSGFSEGWSYSPQMMQGKAGEMVTLISGNYVLLDNIAEKLEGSTPGGHFKIYDNIGENSVGSVKVRGIKYAKSDKISTHYVREYTNDFLLAIGYIEDEKKAQRFEDAASLLLEAKEKTLIPISTEMQQIMTVKEMKNYLHTHGILLIPDNHVEDVHKSLLHRIEKNSQSFQKFGLKKNPTTEDIQNYLNERIKPIGVSSEVIANMLYMELTSWIIPFLAKGSF</sequence>
<dbReference type="AlphaFoldDB" id="A0A081C7E9"/>
<dbReference type="Proteomes" id="UP000030661">
    <property type="component" value="Unassembled WGS sequence"/>
</dbReference>
<keyword evidence="2" id="KW-1185">Reference proteome</keyword>
<dbReference type="InterPro" id="IPR010310">
    <property type="entry name" value="T7SS_ESAT-6-like"/>
</dbReference>
<dbReference type="HOGENOM" id="CLU_876203_0_0_0"/>
<dbReference type="Pfam" id="PF06013">
    <property type="entry name" value="WXG100"/>
    <property type="match status" value="1"/>
</dbReference>
<dbReference type="eggNOG" id="COG4842">
    <property type="taxonomic scope" value="Bacteria"/>
</dbReference>
<protein>
    <submittedName>
        <fullName evidence="1">Uncharacterized protein</fullName>
    </submittedName>
</protein>
<dbReference type="InterPro" id="IPR029013">
    <property type="entry name" value="HP0062-like_sf"/>
</dbReference>
<dbReference type="Gene3D" id="1.10.287.850">
    <property type="entry name" value="HP0062-like domain"/>
    <property type="match status" value="1"/>
</dbReference>
<organism evidence="1">
    <name type="scientific">Vecturithrix granuli</name>
    <dbReference type="NCBI Taxonomy" id="1499967"/>
    <lineage>
        <taxon>Bacteria</taxon>
        <taxon>Candidatus Moduliflexota</taxon>
        <taxon>Candidatus Vecturitrichia</taxon>
        <taxon>Candidatus Vecturitrichales</taxon>
        <taxon>Candidatus Vecturitrichaceae</taxon>
        <taxon>Candidatus Vecturithrix</taxon>
    </lineage>
</organism>
<accession>A0A081C7E9</accession>
<gene>
    <name evidence="1" type="ORF">U27_00401</name>
</gene>